<evidence type="ECO:0000256" key="1">
    <source>
        <dbReference type="SAM" id="MobiDB-lite"/>
    </source>
</evidence>
<dbReference type="Proteomes" id="UP001175228">
    <property type="component" value="Unassembled WGS sequence"/>
</dbReference>
<accession>A0AA39NZF9</accession>
<organism evidence="2 3">
    <name type="scientific">Armillaria luteobubalina</name>
    <dbReference type="NCBI Taxonomy" id="153913"/>
    <lineage>
        <taxon>Eukaryota</taxon>
        <taxon>Fungi</taxon>
        <taxon>Dikarya</taxon>
        <taxon>Basidiomycota</taxon>
        <taxon>Agaricomycotina</taxon>
        <taxon>Agaricomycetes</taxon>
        <taxon>Agaricomycetidae</taxon>
        <taxon>Agaricales</taxon>
        <taxon>Marasmiineae</taxon>
        <taxon>Physalacriaceae</taxon>
        <taxon>Armillaria</taxon>
    </lineage>
</organism>
<protein>
    <submittedName>
        <fullName evidence="2">Uncharacterized protein</fullName>
    </submittedName>
</protein>
<feature type="region of interest" description="Disordered" evidence="1">
    <location>
        <begin position="45"/>
        <end position="98"/>
    </location>
</feature>
<keyword evidence="3" id="KW-1185">Reference proteome</keyword>
<evidence type="ECO:0000313" key="3">
    <source>
        <dbReference type="Proteomes" id="UP001175228"/>
    </source>
</evidence>
<feature type="compositionally biased region" description="Acidic residues" evidence="1">
    <location>
        <begin position="49"/>
        <end position="60"/>
    </location>
</feature>
<feature type="compositionally biased region" description="Polar residues" evidence="1">
    <location>
        <begin position="184"/>
        <end position="208"/>
    </location>
</feature>
<evidence type="ECO:0000313" key="2">
    <source>
        <dbReference type="EMBL" id="KAK0474738.1"/>
    </source>
</evidence>
<comment type="caution">
    <text evidence="2">The sequence shown here is derived from an EMBL/GenBank/DDBJ whole genome shotgun (WGS) entry which is preliminary data.</text>
</comment>
<feature type="compositionally biased region" description="Basic and acidic residues" evidence="1">
    <location>
        <begin position="137"/>
        <end position="151"/>
    </location>
</feature>
<reference evidence="2" key="1">
    <citation type="submission" date="2023-06" db="EMBL/GenBank/DDBJ databases">
        <authorList>
            <consortium name="Lawrence Berkeley National Laboratory"/>
            <person name="Ahrendt S."/>
            <person name="Sahu N."/>
            <person name="Indic B."/>
            <person name="Wong-Bajracharya J."/>
            <person name="Merenyi Z."/>
            <person name="Ke H.-M."/>
            <person name="Monk M."/>
            <person name="Kocsube S."/>
            <person name="Drula E."/>
            <person name="Lipzen A."/>
            <person name="Balint B."/>
            <person name="Henrissat B."/>
            <person name="Andreopoulos B."/>
            <person name="Martin F.M."/>
            <person name="Harder C.B."/>
            <person name="Rigling D."/>
            <person name="Ford K.L."/>
            <person name="Foster G.D."/>
            <person name="Pangilinan J."/>
            <person name="Papanicolaou A."/>
            <person name="Barry K."/>
            <person name="LaButti K."/>
            <person name="Viragh M."/>
            <person name="Koriabine M."/>
            <person name="Yan M."/>
            <person name="Riley R."/>
            <person name="Champramary S."/>
            <person name="Plett K.L."/>
            <person name="Tsai I.J."/>
            <person name="Slot J."/>
            <person name="Sipos G."/>
            <person name="Plett J."/>
            <person name="Nagy L.G."/>
            <person name="Grigoriev I.V."/>
        </authorList>
    </citation>
    <scope>NUCLEOTIDE SEQUENCE</scope>
    <source>
        <strain evidence="2">HWK02</strain>
    </source>
</reference>
<proteinExistence type="predicted"/>
<dbReference type="EMBL" id="JAUEPU010000162">
    <property type="protein sequence ID" value="KAK0474738.1"/>
    <property type="molecule type" value="Genomic_DNA"/>
</dbReference>
<sequence>MPNSVWEDMPVAELTSHKFFANVRWTDLHDESIPTDVHVPQFIYADPNGDLETEDDEIDGDESKPTPIRSGPRTPYQTLSRNSTARRTTVTRRPVSEREAMKQLINCVSMSAHKKVLESGRKPRILASVSRRSRSASLKELRFHPQEDPRKILVNVSDSEEQTDTDMDAPPSPSPTPRPGSVMSKRSTTSNATVSLTQRSSDFSQRTGTDLPVKESDTPQRGGEDDSQSHLRVASSLSYEHTTFNGLENRHTLIMGDIHSIEGRLKKLVSAIAK</sequence>
<dbReference type="AlphaFoldDB" id="A0AA39NZF9"/>
<feature type="compositionally biased region" description="Basic and acidic residues" evidence="1">
    <location>
        <begin position="212"/>
        <end position="229"/>
    </location>
</feature>
<gene>
    <name evidence="2" type="ORF">EDD18DRAFT_1391315</name>
</gene>
<feature type="region of interest" description="Disordered" evidence="1">
    <location>
        <begin position="128"/>
        <end position="231"/>
    </location>
</feature>
<feature type="compositionally biased region" description="Acidic residues" evidence="1">
    <location>
        <begin position="158"/>
        <end position="167"/>
    </location>
</feature>
<name>A0AA39NZF9_9AGAR</name>